<name>A0A0K0G0H0_STRVS</name>
<dbReference type="Proteomes" id="UP000035680">
    <property type="component" value="Unassembled WGS sequence"/>
</dbReference>
<evidence type="ECO:0000313" key="3">
    <source>
        <dbReference type="WBParaSite" id="SVE_1820500.1"/>
    </source>
</evidence>
<keyword evidence="1" id="KW-0472">Membrane</keyword>
<evidence type="ECO:0000313" key="2">
    <source>
        <dbReference type="Proteomes" id="UP000035680"/>
    </source>
</evidence>
<protein>
    <submittedName>
        <fullName evidence="3">Uncharacterized protein</fullName>
    </submittedName>
</protein>
<keyword evidence="1" id="KW-0812">Transmembrane</keyword>
<sequence length="125" mass="14450">MLKSINEEHVVEEGYKSDDFFDVPHMIRKSSSVGSMPRKWLFADLEKQQRKVCKTSIVMPNEKIQDREEKSNKLLNTNFFIVILTLICLAMTLMLLMTAAKNFNNSLSKTLSDAMVSDVMNKWRS</sequence>
<dbReference type="WBParaSite" id="SVE_1820500.1">
    <property type="protein sequence ID" value="SVE_1820500.1"/>
    <property type="gene ID" value="SVE_1820500"/>
</dbReference>
<reference evidence="3" key="2">
    <citation type="submission" date="2015-08" db="UniProtKB">
        <authorList>
            <consortium name="WormBaseParasite"/>
        </authorList>
    </citation>
    <scope>IDENTIFICATION</scope>
</reference>
<dbReference type="AlphaFoldDB" id="A0A0K0G0H0"/>
<feature type="transmembrane region" description="Helical" evidence="1">
    <location>
        <begin position="79"/>
        <end position="100"/>
    </location>
</feature>
<keyword evidence="2" id="KW-1185">Reference proteome</keyword>
<keyword evidence="1" id="KW-1133">Transmembrane helix</keyword>
<reference evidence="2" key="1">
    <citation type="submission" date="2014-07" db="EMBL/GenBank/DDBJ databases">
        <authorList>
            <person name="Martin A.A"/>
            <person name="De Silva N."/>
        </authorList>
    </citation>
    <scope>NUCLEOTIDE SEQUENCE</scope>
</reference>
<organism evidence="2 3">
    <name type="scientific">Strongyloides venezuelensis</name>
    <name type="common">Threadworm</name>
    <dbReference type="NCBI Taxonomy" id="75913"/>
    <lineage>
        <taxon>Eukaryota</taxon>
        <taxon>Metazoa</taxon>
        <taxon>Ecdysozoa</taxon>
        <taxon>Nematoda</taxon>
        <taxon>Chromadorea</taxon>
        <taxon>Rhabditida</taxon>
        <taxon>Tylenchina</taxon>
        <taxon>Panagrolaimomorpha</taxon>
        <taxon>Strongyloidoidea</taxon>
        <taxon>Strongyloididae</taxon>
        <taxon>Strongyloides</taxon>
    </lineage>
</organism>
<proteinExistence type="predicted"/>
<accession>A0A0K0G0H0</accession>
<evidence type="ECO:0000256" key="1">
    <source>
        <dbReference type="SAM" id="Phobius"/>
    </source>
</evidence>